<dbReference type="Proteomes" id="UP000829196">
    <property type="component" value="Unassembled WGS sequence"/>
</dbReference>
<dbReference type="InterPro" id="IPR046341">
    <property type="entry name" value="SET_dom_sf"/>
</dbReference>
<dbReference type="OrthoDB" id="438641at2759"/>
<reference evidence="1" key="1">
    <citation type="journal article" date="2022" name="Front. Genet.">
        <title>Chromosome-Scale Assembly of the Dendrobium nobile Genome Provides Insights Into the Molecular Mechanism of the Biosynthesis of the Medicinal Active Ingredient of Dendrobium.</title>
        <authorList>
            <person name="Xu Q."/>
            <person name="Niu S.-C."/>
            <person name="Li K.-L."/>
            <person name="Zheng P.-J."/>
            <person name="Zhang X.-J."/>
            <person name="Jia Y."/>
            <person name="Liu Y."/>
            <person name="Niu Y.-X."/>
            <person name="Yu L.-H."/>
            <person name="Chen D.-F."/>
            <person name="Zhang G.-Q."/>
        </authorList>
    </citation>
    <scope>NUCLEOTIDE SEQUENCE</scope>
    <source>
        <tissue evidence="1">Leaf</tissue>
    </source>
</reference>
<comment type="caution">
    <text evidence="1">The sequence shown here is derived from an EMBL/GenBank/DDBJ whole genome shotgun (WGS) entry which is preliminary data.</text>
</comment>
<dbReference type="AlphaFoldDB" id="A0A8T3BEY0"/>
<name>A0A8T3BEY0_DENNO</name>
<organism evidence="1 2">
    <name type="scientific">Dendrobium nobile</name>
    <name type="common">Orchid</name>
    <dbReference type="NCBI Taxonomy" id="94219"/>
    <lineage>
        <taxon>Eukaryota</taxon>
        <taxon>Viridiplantae</taxon>
        <taxon>Streptophyta</taxon>
        <taxon>Embryophyta</taxon>
        <taxon>Tracheophyta</taxon>
        <taxon>Spermatophyta</taxon>
        <taxon>Magnoliopsida</taxon>
        <taxon>Liliopsida</taxon>
        <taxon>Asparagales</taxon>
        <taxon>Orchidaceae</taxon>
        <taxon>Epidendroideae</taxon>
        <taxon>Malaxideae</taxon>
        <taxon>Dendrobiinae</taxon>
        <taxon>Dendrobium</taxon>
    </lineage>
</organism>
<evidence type="ECO:0000313" key="2">
    <source>
        <dbReference type="Proteomes" id="UP000829196"/>
    </source>
</evidence>
<gene>
    <name evidence="1" type="ORF">KFK09_012236</name>
</gene>
<evidence type="ECO:0000313" key="1">
    <source>
        <dbReference type="EMBL" id="KAI0511606.1"/>
    </source>
</evidence>
<protein>
    <submittedName>
        <fullName evidence="1">Uncharacterized protein</fullName>
    </submittedName>
</protein>
<proteinExistence type="predicted"/>
<keyword evidence="2" id="KW-1185">Reference proteome</keyword>
<dbReference type="EMBL" id="JAGYWB010000009">
    <property type="protein sequence ID" value="KAI0511606.1"/>
    <property type="molecule type" value="Genomic_DNA"/>
</dbReference>
<dbReference type="SUPFAM" id="SSF82199">
    <property type="entry name" value="SET domain"/>
    <property type="match status" value="1"/>
</dbReference>
<accession>A0A8T3BEY0</accession>
<sequence length="118" mass="13074">MFPGGRAVMLRRVSSHIDPLLFEIRQTFRNLQQTCTEALFCTSSMSTEAVGARSGSPIKVSLTDSAGRGVFPTRSIGSGELIHTAKPLVTHPSLALSDQVYFFYERQIFKEEHLNKGN</sequence>